<comment type="caution">
    <text evidence="2">The sequence shown here is derived from an EMBL/GenBank/DDBJ whole genome shotgun (WGS) entry which is preliminary data.</text>
</comment>
<keyword evidence="3" id="KW-1185">Reference proteome</keyword>
<protein>
    <submittedName>
        <fullName evidence="2">TIGR03915 family putative DNA repair protein</fullName>
    </submittedName>
</protein>
<dbReference type="EMBL" id="JAKVTV010000001">
    <property type="protein sequence ID" value="MCH4821788.1"/>
    <property type="molecule type" value="Genomic_DNA"/>
</dbReference>
<dbReference type="Pfam" id="PF13566">
    <property type="entry name" value="DUF4130"/>
    <property type="match status" value="1"/>
</dbReference>
<gene>
    <name evidence="2" type="ORF">ML462_01270</name>
</gene>
<dbReference type="InterPro" id="IPR023875">
    <property type="entry name" value="DNA_repair_put"/>
</dbReference>
<sequence>MTEKVLTYDGTFMGFLCCVFLSYEQKIKVVEIIPAGLDQSQLFCETENVLTEESKALRVLKGLKTKTSSNGFLRIKWAFLSEETGIELKLLQMINYIFSKKQKVDSDYSNPAVLEITKTAKKVGREKHRMEAFVRFRLTKDDIYFAIIEPDFNVLPIIKKHFKSRYADQKWLIYDLKRKFGCFYDLNKTEYVSMDLPEDMGISGGNLEYFDPGEIYFQKLWKEYFEATNIKSRANMRLHVQHVPKRYWKYLSEKSTFT</sequence>
<dbReference type="InterPro" id="IPR025404">
    <property type="entry name" value="DUF4130"/>
</dbReference>
<accession>A0A9X2AA74</accession>
<evidence type="ECO:0000313" key="3">
    <source>
        <dbReference type="Proteomes" id="UP001139226"/>
    </source>
</evidence>
<evidence type="ECO:0000259" key="1">
    <source>
        <dbReference type="Pfam" id="PF13566"/>
    </source>
</evidence>
<feature type="domain" description="DUF4130" evidence="1">
    <location>
        <begin position="87"/>
        <end position="253"/>
    </location>
</feature>
<evidence type="ECO:0000313" key="2">
    <source>
        <dbReference type="EMBL" id="MCH4821788.1"/>
    </source>
</evidence>
<reference evidence="2" key="1">
    <citation type="submission" date="2022-03" db="EMBL/GenBank/DDBJ databases">
        <title>Gramella crocea sp. nov., isolated from activated sludge of a seafood processing plant.</title>
        <authorList>
            <person name="Zhang X."/>
        </authorList>
    </citation>
    <scope>NUCLEOTIDE SEQUENCE</scope>
    <source>
        <strain evidence="2">YJ019</strain>
    </source>
</reference>
<dbReference type="RefSeq" id="WP_240711918.1">
    <property type="nucleotide sequence ID" value="NZ_JAKVTV010000001.1"/>
</dbReference>
<organism evidence="2 3">
    <name type="scientific">Christiangramia lutea</name>
    <dbReference type="NCBI Taxonomy" id="1607951"/>
    <lineage>
        <taxon>Bacteria</taxon>
        <taxon>Pseudomonadati</taxon>
        <taxon>Bacteroidota</taxon>
        <taxon>Flavobacteriia</taxon>
        <taxon>Flavobacteriales</taxon>
        <taxon>Flavobacteriaceae</taxon>
        <taxon>Christiangramia</taxon>
    </lineage>
</organism>
<dbReference type="NCBIfam" id="TIGR03915">
    <property type="entry name" value="SAM_7_link_chp"/>
    <property type="match status" value="1"/>
</dbReference>
<dbReference type="AlphaFoldDB" id="A0A9X2AA74"/>
<proteinExistence type="predicted"/>
<name>A0A9X2AA74_9FLAO</name>
<dbReference type="Proteomes" id="UP001139226">
    <property type="component" value="Unassembled WGS sequence"/>
</dbReference>